<dbReference type="Pfam" id="PF01535">
    <property type="entry name" value="PPR"/>
    <property type="match status" value="3"/>
</dbReference>
<dbReference type="Proteomes" id="UP000287651">
    <property type="component" value="Unassembled WGS sequence"/>
</dbReference>
<reference evidence="4 5" key="1">
    <citation type="journal article" date="2014" name="Agronomy (Basel)">
        <title>A Draft Genome Sequence for Ensete ventricosum, the Drought-Tolerant Tree Against Hunger.</title>
        <authorList>
            <person name="Harrison J."/>
            <person name="Moore K.A."/>
            <person name="Paszkiewicz K."/>
            <person name="Jones T."/>
            <person name="Grant M."/>
            <person name="Ambacheew D."/>
            <person name="Muzemil S."/>
            <person name="Studholme D.J."/>
        </authorList>
    </citation>
    <scope>NUCLEOTIDE SEQUENCE [LARGE SCALE GENOMIC DNA]</scope>
</reference>
<dbReference type="FunFam" id="1.25.40.10:FF:000031">
    <property type="entry name" value="Pentatricopeptide repeat-containing protein mitochondrial"/>
    <property type="match status" value="1"/>
</dbReference>
<accession>A0A426X3P6</accession>
<organism evidence="4 5">
    <name type="scientific">Ensete ventricosum</name>
    <name type="common">Abyssinian banana</name>
    <name type="synonym">Musa ensete</name>
    <dbReference type="NCBI Taxonomy" id="4639"/>
    <lineage>
        <taxon>Eukaryota</taxon>
        <taxon>Viridiplantae</taxon>
        <taxon>Streptophyta</taxon>
        <taxon>Embryophyta</taxon>
        <taxon>Tracheophyta</taxon>
        <taxon>Spermatophyta</taxon>
        <taxon>Magnoliopsida</taxon>
        <taxon>Liliopsida</taxon>
        <taxon>Zingiberales</taxon>
        <taxon>Musaceae</taxon>
        <taxon>Ensete</taxon>
    </lineage>
</organism>
<gene>
    <name evidence="4" type="ORF">B296_00054709</name>
</gene>
<protein>
    <recommendedName>
        <fullName evidence="3">DYW domain-containing protein</fullName>
    </recommendedName>
</protein>
<dbReference type="GO" id="GO:0003723">
    <property type="term" value="F:RNA binding"/>
    <property type="evidence" value="ECO:0007669"/>
    <property type="project" value="InterPro"/>
</dbReference>
<dbReference type="InterPro" id="IPR002885">
    <property type="entry name" value="PPR_rpt"/>
</dbReference>
<dbReference type="GO" id="GO:0009451">
    <property type="term" value="P:RNA modification"/>
    <property type="evidence" value="ECO:0007669"/>
    <property type="project" value="InterPro"/>
</dbReference>
<dbReference type="InterPro" id="IPR046960">
    <property type="entry name" value="PPR_At4g14850-like_plant"/>
</dbReference>
<dbReference type="FunFam" id="1.25.40.10:FF:000285">
    <property type="entry name" value="Pentatricopeptide repeat-containing protein, chloroplastic"/>
    <property type="match status" value="2"/>
</dbReference>
<evidence type="ECO:0000313" key="4">
    <source>
        <dbReference type="EMBL" id="RRT34105.1"/>
    </source>
</evidence>
<evidence type="ECO:0000256" key="1">
    <source>
        <dbReference type="ARBA" id="ARBA00022737"/>
    </source>
</evidence>
<sequence>MRVPKTALSAALVRTQHTAARAPSDTYASLLLRCAAERSLEKTRRIHRHMKMSGFPHLSLGNKLVDVYLKCGAIEDARQVFDAMPKPHPVSWNAMISSCVRYSRSREAVDLYNRMLWEGVMANEFTFSSLLRAFSELGLVAQGGAAHGRLVISGVDATNAFVASALVDMYAKFGKLREARVVYDRVCSKDVVLTTALIVGYTQNGEYSEAIQLFRQTMKDGISPNDFTFASVLIACGSIGDLRRGLLIHGVMEKLGFKLGCSSQTSLLTMYSRCGLIDDSIKVFESIADPSTVSWTAIIGCLVCNHREEPALLMLRNMINDSVRPNAFTLSTALRACSALALFEQGKLIHAFATKIGLDGTRFVCAALIDTYGKCGRIGMARIIFDDLPGLDLVSVNCLINAYAQNGHGVKAIRVFEMMQVSGLEPNDVTLTGVLSACGNAGLLEEGRRVFSFIVDSYKHGPSSDHYACMVNLLGRAGKLEEAERLITELRSPDKVLWRSLLSACKIHGKLDMAKRVARNILELDPGDDATYILLSNIYASLGQWNEVINVKSAMRRMKLKKDPAMSWIEVDREFHTFMAGDRGHLKAEEIYKELEVLITRTKELGYVPDTRYVLREMEELESERSLYYHSEKLAVAFGVMMSSNDKGDIPITIFKNLRVCGDCHSWIKLVSQVVGKEIIARDAKRFHHFKDGLCSCSDYW</sequence>
<evidence type="ECO:0000313" key="5">
    <source>
        <dbReference type="Proteomes" id="UP000287651"/>
    </source>
</evidence>
<dbReference type="InterPro" id="IPR046848">
    <property type="entry name" value="E_motif"/>
</dbReference>
<dbReference type="PANTHER" id="PTHR47926">
    <property type="entry name" value="PENTATRICOPEPTIDE REPEAT-CONTAINING PROTEIN"/>
    <property type="match status" value="1"/>
</dbReference>
<feature type="repeat" description="PPR" evidence="2">
    <location>
        <begin position="88"/>
        <end position="122"/>
    </location>
</feature>
<comment type="caution">
    <text evidence="4">The sequence shown here is derived from an EMBL/GenBank/DDBJ whole genome shotgun (WGS) entry which is preliminary data.</text>
</comment>
<dbReference type="SUPFAM" id="SSF48452">
    <property type="entry name" value="TPR-like"/>
    <property type="match status" value="1"/>
</dbReference>
<dbReference type="Pfam" id="PF20431">
    <property type="entry name" value="E_motif"/>
    <property type="match status" value="1"/>
</dbReference>
<dbReference type="GO" id="GO:0008270">
    <property type="term" value="F:zinc ion binding"/>
    <property type="evidence" value="ECO:0007669"/>
    <property type="project" value="InterPro"/>
</dbReference>
<feature type="repeat" description="PPR" evidence="2">
    <location>
        <begin position="190"/>
        <end position="224"/>
    </location>
</feature>
<keyword evidence="1" id="KW-0677">Repeat</keyword>
<evidence type="ECO:0000259" key="3">
    <source>
        <dbReference type="Pfam" id="PF14432"/>
    </source>
</evidence>
<dbReference type="Gene3D" id="1.25.40.10">
    <property type="entry name" value="Tetratricopeptide repeat domain"/>
    <property type="match status" value="5"/>
</dbReference>
<dbReference type="EMBL" id="AMZH03027555">
    <property type="protein sequence ID" value="RRT34105.1"/>
    <property type="molecule type" value="Genomic_DNA"/>
</dbReference>
<name>A0A426X3P6_ENSVE</name>
<dbReference type="Pfam" id="PF14432">
    <property type="entry name" value="DYW_deaminase"/>
    <property type="match status" value="1"/>
</dbReference>
<dbReference type="AlphaFoldDB" id="A0A426X3P6"/>
<dbReference type="InterPro" id="IPR032867">
    <property type="entry name" value="DYW_dom"/>
</dbReference>
<dbReference type="FunFam" id="1.25.40.10:FF:000366">
    <property type="entry name" value="Pentatricopeptide (PPR) repeat-containing protein"/>
    <property type="match status" value="1"/>
</dbReference>
<evidence type="ECO:0000256" key="2">
    <source>
        <dbReference type="PROSITE-ProRule" id="PRU00708"/>
    </source>
</evidence>
<dbReference type="FunFam" id="1.25.40.10:FF:000351">
    <property type="entry name" value="Pentatricopeptide repeat-containing protein"/>
    <property type="match status" value="1"/>
</dbReference>
<dbReference type="Pfam" id="PF13041">
    <property type="entry name" value="PPR_2"/>
    <property type="match status" value="3"/>
</dbReference>
<feature type="domain" description="DYW" evidence="3">
    <location>
        <begin position="606"/>
        <end position="701"/>
    </location>
</feature>
<feature type="repeat" description="PPR" evidence="2">
    <location>
        <begin position="392"/>
        <end position="426"/>
    </location>
</feature>
<dbReference type="InterPro" id="IPR011990">
    <property type="entry name" value="TPR-like_helical_dom_sf"/>
</dbReference>
<dbReference type="PANTHER" id="PTHR47926:SF342">
    <property type="entry name" value="TETRATRICOPEPTIDE-LIKE HELICAL DOMAIN-CONTAINING PROTEIN-RELATED"/>
    <property type="match status" value="1"/>
</dbReference>
<proteinExistence type="predicted"/>
<dbReference type="NCBIfam" id="TIGR00756">
    <property type="entry name" value="PPR"/>
    <property type="match status" value="3"/>
</dbReference>
<dbReference type="PROSITE" id="PS51375">
    <property type="entry name" value="PPR"/>
    <property type="match status" value="3"/>
</dbReference>